<dbReference type="Gene3D" id="2.40.100.10">
    <property type="entry name" value="Cyclophilin-like"/>
    <property type="match status" value="1"/>
</dbReference>
<keyword evidence="3" id="KW-1185">Reference proteome</keyword>
<dbReference type="SUPFAM" id="SSF50891">
    <property type="entry name" value="Cyclophilin-like"/>
    <property type="match status" value="1"/>
</dbReference>
<dbReference type="Gene3D" id="1.10.150.160">
    <property type="match status" value="1"/>
</dbReference>
<evidence type="ECO:0000313" key="4">
    <source>
        <dbReference type="RefSeq" id="XP_022774053.1"/>
    </source>
</evidence>
<name>A0A6P6BAD1_DURZI</name>
<protein>
    <submittedName>
        <fullName evidence="4">Peptidyl-prolyl cis-trans isomerase CYP40-like</fullName>
    </submittedName>
</protein>
<feature type="domain" description="PPIase cyclophilin-type" evidence="2">
    <location>
        <begin position="1"/>
        <end position="53"/>
    </location>
</feature>
<evidence type="ECO:0000256" key="1">
    <source>
        <dbReference type="ARBA" id="ARBA00007365"/>
    </source>
</evidence>
<sequence>MANAGLNTNGSLLFITTTLTFHLDGELIVFGKVVKGMRIVRPIKHVMILEGADDGISKFFNDGDICGDIYCDWLADIDESTNELSWWMTVVASIKAFRNEHYKKQYYKMVFTKYKKALLYLDVCQKKDREEFKFEKGNPRYSQVAL</sequence>
<organism evidence="3 4">
    <name type="scientific">Durio zibethinus</name>
    <name type="common">Durian</name>
    <dbReference type="NCBI Taxonomy" id="66656"/>
    <lineage>
        <taxon>Eukaryota</taxon>
        <taxon>Viridiplantae</taxon>
        <taxon>Streptophyta</taxon>
        <taxon>Embryophyta</taxon>
        <taxon>Tracheophyta</taxon>
        <taxon>Spermatophyta</taxon>
        <taxon>Magnoliopsida</taxon>
        <taxon>eudicotyledons</taxon>
        <taxon>Gunneridae</taxon>
        <taxon>Pentapetalae</taxon>
        <taxon>rosids</taxon>
        <taxon>malvids</taxon>
        <taxon>Malvales</taxon>
        <taxon>Malvaceae</taxon>
        <taxon>Helicteroideae</taxon>
        <taxon>Durio</taxon>
    </lineage>
</organism>
<gene>
    <name evidence="4" type="primary">LOC111316329</name>
</gene>
<evidence type="ECO:0000259" key="2">
    <source>
        <dbReference type="PROSITE" id="PS50072"/>
    </source>
</evidence>
<dbReference type="AlphaFoldDB" id="A0A6P6BAD1"/>
<dbReference type="Pfam" id="PF00160">
    <property type="entry name" value="Pro_isomerase"/>
    <property type="match status" value="1"/>
</dbReference>
<dbReference type="Proteomes" id="UP000515121">
    <property type="component" value="Unplaced"/>
</dbReference>
<evidence type="ECO:0000313" key="3">
    <source>
        <dbReference type="Proteomes" id="UP000515121"/>
    </source>
</evidence>
<dbReference type="GO" id="GO:0003755">
    <property type="term" value="F:peptidyl-prolyl cis-trans isomerase activity"/>
    <property type="evidence" value="ECO:0007669"/>
    <property type="project" value="InterPro"/>
</dbReference>
<dbReference type="PANTHER" id="PTHR11071">
    <property type="entry name" value="PEPTIDYL-PROLYL CIS-TRANS ISOMERASE"/>
    <property type="match status" value="1"/>
</dbReference>
<accession>A0A6P6BAD1</accession>
<dbReference type="GeneID" id="111316329"/>
<comment type="similarity">
    <text evidence="1">Belongs to the cyclophilin-type PPIase family.</text>
</comment>
<proteinExistence type="inferred from homology"/>
<dbReference type="GO" id="GO:0005737">
    <property type="term" value="C:cytoplasm"/>
    <property type="evidence" value="ECO:0007669"/>
    <property type="project" value="TreeGrafter"/>
</dbReference>
<dbReference type="RefSeq" id="XP_022774053.1">
    <property type="nucleotide sequence ID" value="XM_022918318.1"/>
</dbReference>
<dbReference type="KEGG" id="dzi:111316329"/>
<dbReference type="GO" id="GO:0006457">
    <property type="term" value="P:protein folding"/>
    <property type="evidence" value="ECO:0007669"/>
    <property type="project" value="TreeGrafter"/>
</dbReference>
<reference evidence="4" key="1">
    <citation type="submission" date="2025-08" db="UniProtKB">
        <authorList>
            <consortium name="RefSeq"/>
        </authorList>
    </citation>
    <scope>IDENTIFICATION</scope>
    <source>
        <tissue evidence="4">Fruit stalk</tissue>
    </source>
</reference>
<dbReference type="PANTHER" id="PTHR11071:SF561">
    <property type="entry name" value="PEPTIDYL-PROLYL CIS-TRANS ISOMERASE D-RELATED"/>
    <property type="match status" value="1"/>
</dbReference>
<dbReference type="PROSITE" id="PS50072">
    <property type="entry name" value="CSA_PPIASE_2"/>
    <property type="match status" value="1"/>
</dbReference>
<dbReference type="InterPro" id="IPR002130">
    <property type="entry name" value="Cyclophilin-type_PPIase_dom"/>
</dbReference>
<dbReference type="GO" id="GO:0016018">
    <property type="term" value="F:cyclosporin A binding"/>
    <property type="evidence" value="ECO:0007669"/>
    <property type="project" value="TreeGrafter"/>
</dbReference>
<dbReference type="InterPro" id="IPR029000">
    <property type="entry name" value="Cyclophilin-like_dom_sf"/>
</dbReference>